<dbReference type="Proteomes" id="UP001473302">
    <property type="component" value="Unassembled WGS sequence"/>
</dbReference>
<evidence type="ECO:0000313" key="1">
    <source>
        <dbReference type="EMBL" id="GAA5809186.1"/>
    </source>
</evidence>
<comment type="caution">
    <text evidence="1">The sequence shown here is derived from an EMBL/GenBank/DDBJ whole genome shotgun (WGS) entry which is preliminary data.</text>
</comment>
<dbReference type="EMBL" id="BAABUK010000004">
    <property type="protein sequence ID" value="GAA5809186.1"/>
    <property type="molecule type" value="Genomic_DNA"/>
</dbReference>
<evidence type="ECO:0000313" key="2">
    <source>
        <dbReference type="Proteomes" id="UP001473302"/>
    </source>
</evidence>
<proteinExistence type="predicted"/>
<organism evidence="1 2">
    <name type="scientific">Mucor flavus</name>
    <dbReference type="NCBI Taxonomy" id="439312"/>
    <lineage>
        <taxon>Eukaryota</taxon>
        <taxon>Fungi</taxon>
        <taxon>Fungi incertae sedis</taxon>
        <taxon>Mucoromycota</taxon>
        <taxon>Mucoromycotina</taxon>
        <taxon>Mucoromycetes</taxon>
        <taxon>Mucorales</taxon>
        <taxon>Mucorineae</taxon>
        <taxon>Mucoraceae</taxon>
        <taxon>Mucor</taxon>
    </lineage>
</organism>
<accession>A0ABP9YQP0</accession>
<protein>
    <submittedName>
        <fullName evidence="1">Uncharacterized protein</fullName>
    </submittedName>
</protein>
<name>A0ABP9YQP0_9FUNG</name>
<sequence>MFTYIEIREKRQKLILDCENWKNTYETRLYWEQSEYTAFTLSSSITMNAPYNTLPMDLDVLLKNDLDDLDPLNHYLLVSSFGKASLDKIVNMIKRDDFSSNDNFSFQAMLPVLQIVITVTMQQFYPYDLGELVEEADLKSRLILPILQSLFDSDGDNVMYFKTNSSNDYESETNDS</sequence>
<gene>
    <name evidence="1" type="ORF">MFLAVUS_002591</name>
</gene>
<keyword evidence="2" id="KW-1185">Reference proteome</keyword>
<reference evidence="1 2" key="1">
    <citation type="submission" date="2024-04" db="EMBL/GenBank/DDBJ databases">
        <title>genome sequences of Mucor flavus KT1a and Helicostylum pulchrum KT1b strains isolated from the surface of a dry-aged beef.</title>
        <authorList>
            <person name="Toyotome T."/>
            <person name="Hosono M."/>
            <person name="Torimaru M."/>
            <person name="Fukuda K."/>
            <person name="Mikami N."/>
        </authorList>
    </citation>
    <scope>NUCLEOTIDE SEQUENCE [LARGE SCALE GENOMIC DNA]</scope>
    <source>
        <strain evidence="1 2">KT1a</strain>
    </source>
</reference>